<evidence type="ECO:0000256" key="2">
    <source>
        <dbReference type="ARBA" id="ARBA00023015"/>
    </source>
</evidence>
<dbReference type="InterPro" id="IPR039420">
    <property type="entry name" value="WalR-like"/>
</dbReference>
<dbReference type="GO" id="GO:0003677">
    <property type="term" value="F:DNA binding"/>
    <property type="evidence" value="ECO:0007669"/>
    <property type="project" value="UniProtKB-KW"/>
</dbReference>
<feature type="domain" description="Response regulatory" evidence="7">
    <location>
        <begin position="5"/>
        <end position="121"/>
    </location>
</feature>
<dbReference type="PANTHER" id="PTHR43214:SF41">
    <property type="entry name" value="NITRATE_NITRITE RESPONSE REGULATOR PROTEIN NARP"/>
    <property type="match status" value="1"/>
</dbReference>
<dbReference type="InterPro" id="IPR058245">
    <property type="entry name" value="NreC/VraR/RcsB-like_REC"/>
</dbReference>
<evidence type="ECO:0000256" key="4">
    <source>
        <dbReference type="ARBA" id="ARBA00023163"/>
    </source>
</evidence>
<protein>
    <submittedName>
        <fullName evidence="8">DNA-binding response regulator, NarL/FixJ family, contains REC and HTH domains</fullName>
    </submittedName>
</protein>
<evidence type="ECO:0000259" key="7">
    <source>
        <dbReference type="PROSITE" id="PS50110"/>
    </source>
</evidence>
<dbReference type="SUPFAM" id="SSF52172">
    <property type="entry name" value="CheY-like"/>
    <property type="match status" value="1"/>
</dbReference>
<dbReference type="Pfam" id="PF00196">
    <property type="entry name" value="GerE"/>
    <property type="match status" value="1"/>
</dbReference>
<reference evidence="8 9" key="1">
    <citation type="submission" date="2016-11" db="EMBL/GenBank/DDBJ databases">
        <authorList>
            <person name="Jaros S."/>
            <person name="Januszkiewicz K."/>
            <person name="Wedrychowicz H."/>
        </authorList>
    </citation>
    <scope>NUCLEOTIDE SEQUENCE [LARGE SCALE GENOMIC DNA]</scope>
    <source>
        <strain evidence="8 9">DSM 26897</strain>
    </source>
</reference>
<dbReference type="GO" id="GO:0000160">
    <property type="term" value="P:phosphorelay signal transduction system"/>
    <property type="evidence" value="ECO:0007669"/>
    <property type="project" value="InterPro"/>
</dbReference>
<evidence type="ECO:0000259" key="6">
    <source>
        <dbReference type="PROSITE" id="PS50043"/>
    </source>
</evidence>
<dbReference type="CDD" id="cd06170">
    <property type="entry name" value="LuxR_C_like"/>
    <property type="match status" value="1"/>
</dbReference>
<dbReference type="CDD" id="cd17535">
    <property type="entry name" value="REC_NarL-like"/>
    <property type="match status" value="1"/>
</dbReference>
<evidence type="ECO:0000313" key="9">
    <source>
        <dbReference type="Proteomes" id="UP000184368"/>
    </source>
</evidence>
<keyword evidence="9" id="KW-1185">Reference proteome</keyword>
<dbReference type="InterPro" id="IPR001789">
    <property type="entry name" value="Sig_transdc_resp-reg_receiver"/>
</dbReference>
<dbReference type="Pfam" id="PF00072">
    <property type="entry name" value="Response_reg"/>
    <property type="match status" value="1"/>
</dbReference>
<evidence type="ECO:0000256" key="1">
    <source>
        <dbReference type="ARBA" id="ARBA00022553"/>
    </source>
</evidence>
<name>A0A1M4WXL1_9BACT</name>
<dbReference type="RefSeq" id="WP_073040676.1">
    <property type="nucleotide sequence ID" value="NZ_FQUO01000003.1"/>
</dbReference>
<keyword evidence="1 5" id="KW-0597">Phosphoprotein</keyword>
<dbReference type="Gene3D" id="3.40.50.2300">
    <property type="match status" value="1"/>
</dbReference>
<feature type="modified residue" description="4-aspartylphosphate" evidence="5">
    <location>
        <position position="56"/>
    </location>
</feature>
<accession>A0A1M4WXL1</accession>
<proteinExistence type="predicted"/>
<keyword evidence="3 8" id="KW-0238">DNA-binding</keyword>
<gene>
    <name evidence="8" type="ORF">SAMN05444008_103173</name>
</gene>
<dbReference type="PROSITE" id="PS50043">
    <property type="entry name" value="HTH_LUXR_2"/>
    <property type="match status" value="1"/>
</dbReference>
<dbReference type="STRING" id="1302690.BUE76_06530"/>
<feature type="domain" description="HTH luxR-type" evidence="6">
    <location>
        <begin position="145"/>
        <end position="210"/>
    </location>
</feature>
<evidence type="ECO:0000313" key="8">
    <source>
        <dbReference type="EMBL" id="SHE85793.1"/>
    </source>
</evidence>
<dbReference type="OrthoDB" id="9797341at2"/>
<dbReference type="EMBL" id="FQUO01000003">
    <property type="protein sequence ID" value="SHE85793.1"/>
    <property type="molecule type" value="Genomic_DNA"/>
</dbReference>
<sequence length="213" mass="23907">MKKLSILVADDHMLLRQAWRIVLNSQPEIEVVGEANNGKEVVEKALLLKPDIVLMDIGLPLMDGITATLHITQKLPQVKVLGLSAYTQPSYARKMIQVGAAGYLTKNVTALEMIKAIEEIKNGRKYICNEIKENLSQQVFSEADDQPNINCLSHRELEIVELIRDGLSSKEIADKLFITPKTAEAHRYNILRKLKMKNTAALVNFINSQAQFV</sequence>
<dbReference type="InterPro" id="IPR011006">
    <property type="entry name" value="CheY-like_superfamily"/>
</dbReference>
<dbReference type="PANTHER" id="PTHR43214">
    <property type="entry name" value="TWO-COMPONENT RESPONSE REGULATOR"/>
    <property type="match status" value="1"/>
</dbReference>
<dbReference type="GO" id="GO:0006355">
    <property type="term" value="P:regulation of DNA-templated transcription"/>
    <property type="evidence" value="ECO:0007669"/>
    <property type="project" value="InterPro"/>
</dbReference>
<dbReference type="AlphaFoldDB" id="A0A1M4WXL1"/>
<evidence type="ECO:0000256" key="5">
    <source>
        <dbReference type="PROSITE-ProRule" id="PRU00169"/>
    </source>
</evidence>
<dbReference type="Proteomes" id="UP000184368">
    <property type="component" value="Unassembled WGS sequence"/>
</dbReference>
<organism evidence="8 9">
    <name type="scientific">Cnuella takakiae</name>
    <dbReference type="NCBI Taxonomy" id="1302690"/>
    <lineage>
        <taxon>Bacteria</taxon>
        <taxon>Pseudomonadati</taxon>
        <taxon>Bacteroidota</taxon>
        <taxon>Chitinophagia</taxon>
        <taxon>Chitinophagales</taxon>
        <taxon>Chitinophagaceae</taxon>
        <taxon>Cnuella</taxon>
    </lineage>
</organism>
<evidence type="ECO:0000256" key="3">
    <source>
        <dbReference type="ARBA" id="ARBA00023125"/>
    </source>
</evidence>
<dbReference type="PROSITE" id="PS50110">
    <property type="entry name" value="RESPONSE_REGULATORY"/>
    <property type="match status" value="1"/>
</dbReference>
<dbReference type="InterPro" id="IPR000792">
    <property type="entry name" value="Tscrpt_reg_LuxR_C"/>
</dbReference>
<keyword evidence="4" id="KW-0804">Transcription</keyword>
<keyword evidence="2" id="KW-0805">Transcription regulation</keyword>
<dbReference type="PRINTS" id="PR00038">
    <property type="entry name" value="HTHLUXR"/>
</dbReference>
<dbReference type="SMART" id="SM00421">
    <property type="entry name" value="HTH_LUXR"/>
    <property type="match status" value="1"/>
</dbReference>
<dbReference type="SMART" id="SM00448">
    <property type="entry name" value="REC"/>
    <property type="match status" value="1"/>
</dbReference>